<feature type="compositionally biased region" description="Polar residues" evidence="2">
    <location>
        <begin position="67"/>
        <end position="83"/>
    </location>
</feature>
<feature type="region of interest" description="Disordered" evidence="2">
    <location>
        <begin position="1"/>
        <end position="34"/>
    </location>
</feature>
<feature type="non-terminal residue" evidence="3">
    <location>
        <position position="1"/>
    </location>
</feature>
<feature type="coiled-coil region" evidence="1">
    <location>
        <begin position="206"/>
        <end position="247"/>
    </location>
</feature>
<dbReference type="AlphaFoldDB" id="A0A1D1Y8F9"/>
<protein>
    <submittedName>
        <fullName evidence="3">Chromosome-associated kinesin KIF4</fullName>
    </submittedName>
</protein>
<organism evidence="3">
    <name type="scientific">Anthurium amnicola</name>
    <dbReference type="NCBI Taxonomy" id="1678845"/>
    <lineage>
        <taxon>Eukaryota</taxon>
        <taxon>Viridiplantae</taxon>
        <taxon>Streptophyta</taxon>
        <taxon>Embryophyta</taxon>
        <taxon>Tracheophyta</taxon>
        <taxon>Spermatophyta</taxon>
        <taxon>Magnoliopsida</taxon>
        <taxon>Liliopsida</taxon>
        <taxon>Araceae</taxon>
        <taxon>Pothoideae</taxon>
        <taxon>Potheae</taxon>
        <taxon>Anthurium</taxon>
    </lineage>
</organism>
<dbReference type="EMBL" id="GDJX01017017">
    <property type="protein sequence ID" value="JAT50919.1"/>
    <property type="molecule type" value="Transcribed_RNA"/>
</dbReference>
<sequence>SRRRGRSVSRKGGFECNVGVGGGLESGGRRRRSVSVARYRCSDSESESDLSCNSSTQNKLIISQKGNSVLSASHKPATSTQALRRSHSQKDLGQLQDSRSKFSSTLTDGETWNTCTNKSGFEKTIGIVYDEKKVSFQSCETHQDGDVCNAIHPVGDGQGDGFYESMRKEVRHAVDEIRTELERVIVKTKPAMQGDVNGFQRKGSEVVQAISEIRSYTTKLEESEKRKQELLAELAAEEQRGQELTKIVKELLPGVKQTVPERPSHFRRRSNDKAKMSKHLSEEAEKYFEDFISSVEDTDISSLDGERSDGSSTVGGITKSPAVTETRACLAKVVSLPAEIDGLVLPWLEWETRNDNTQSCKSKKLQAFTCSRSSRGSWSPGDNGSYSVISKNKASNNIEEAECHLNSDTKSTSRVCSFNMDEYMYLQDREDFLFEGLRQRQRIESGGLILCGRNFVSYQ</sequence>
<feature type="compositionally biased region" description="Polar residues" evidence="2">
    <location>
        <begin position="95"/>
        <end position="109"/>
    </location>
</feature>
<dbReference type="PANTHER" id="PTHR34466">
    <property type="entry name" value="OS11G0129800 PROTEIN"/>
    <property type="match status" value="1"/>
</dbReference>
<evidence type="ECO:0000313" key="3">
    <source>
        <dbReference type="EMBL" id="JAT50919.1"/>
    </source>
</evidence>
<proteinExistence type="predicted"/>
<dbReference type="PANTHER" id="PTHR34466:SF1">
    <property type="entry name" value="OS06G0609800 PROTEIN"/>
    <property type="match status" value="1"/>
</dbReference>
<gene>
    <name evidence="3" type="primary">Kif4_1</name>
    <name evidence="3" type="ORF">g.47069</name>
</gene>
<feature type="region of interest" description="Disordered" evidence="2">
    <location>
        <begin position="67"/>
        <end position="109"/>
    </location>
</feature>
<evidence type="ECO:0000256" key="2">
    <source>
        <dbReference type="SAM" id="MobiDB-lite"/>
    </source>
</evidence>
<reference evidence="3" key="1">
    <citation type="submission" date="2015-07" db="EMBL/GenBank/DDBJ databases">
        <title>Transcriptome Assembly of Anthurium amnicola.</title>
        <authorList>
            <person name="Suzuki J."/>
        </authorList>
    </citation>
    <scope>NUCLEOTIDE SEQUENCE</scope>
</reference>
<evidence type="ECO:0000256" key="1">
    <source>
        <dbReference type="SAM" id="Coils"/>
    </source>
</evidence>
<name>A0A1D1Y8F9_9ARAE</name>
<accession>A0A1D1Y8F9</accession>
<keyword evidence="1" id="KW-0175">Coiled coil</keyword>